<evidence type="ECO:0000259" key="4">
    <source>
        <dbReference type="Pfam" id="PF07859"/>
    </source>
</evidence>
<sequence>MTLIASGIAIAVAVMLATMFPVLWDSVLLFTRIIVAVSTTFVQFIARGCAAKFPNWSLRFELLHSVIRVCTETYGERMATERHAQWIRAQSDVLGSLLGWFSCRRFNRSLDVVHFNGLEHVWLRNKQPRPKRLVVLYLHGGGFSVLSPRLYTSLGAELAATIERDLKQRSGRDLNVDVMLGLLRQTATRWYCFPSREGLAPSQIILAGDSAGGGLVMSTLLRVRDSKPEQLLLAAMLIAPAVDLSSDEPDAPHCFLSRAMCKAFSAAYHPNYSDPSTWEDASSAQCDLRGLPPVFLQLGRLDFIFQHGDRLASKANADGVTNWELDVHDDMPHVFSIFPSFVLPYAHVGVQKLSTFAAKSFLKGEDRDTRDARAN</sequence>
<dbReference type="EMBL" id="QXFU01000329">
    <property type="protein sequence ID" value="KAE9036499.1"/>
    <property type="molecule type" value="Genomic_DNA"/>
</dbReference>
<dbReference type="Proteomes" id="UP000435112">
    <property type="component" value="Unassembled WGS sequence"/>
</dbReference>
<gene>
    <name evidence="5" type="ORF">PR002_g7061</name>
</gene>
<evidence type="ECO:0000256" key="3">
    <source>
        <dbReference type="PROSITE-ProRule" id="PRU10038"/>
    </source>
</evidence>
<dbReference type="Gene3D" id="3.40.50.1820">
    <property type="entry name" value="alpha/beta hydrolase"/>
    <property type="match status" value="2"/>
</dbReference>
<name>A0A6A3N5E4_9STRA</name>
<dbReference type="OrthoDB" id="408631at2759"/>
<evidence type="ECO:0000313" key="5">
    <source>
        <dbReference type="EMBL" id="KAE9036499.1"/>
    </source>
</evidence>
<dbReference type="SUPFAM" id="SSF53474">
    <property type="entry name" value="alpha/beta-Hydrolases"/>
    <property type="match status" value="1"/>
</dbReference>
<evidence type="ECO:0000313" key="6">
    <source>
        <dbReference type="Proteomes" id="UP000435112"/>
    </source>
</evidence>
<reference evidence="5 6" key="1">
    <citation type="submission" date="2018-09" db="EMBL/GenBank/DDBJ databases">
        <title>Genomic investigation of the strawberry pathogen Phytophthora fragariae indicates pathogenicity is determined by transcriptional variation in three key races.</title>
        <authorList>
            <person name="Adams T.M."/>
            <person name="Armitage A.D."/>
            <person name="Sobczyk M.K."/>
            <person name="Bates H.J."/>
            <person name="Dunwell J.M."/>
            <person name="Nellist C.F."/>
            <person name="Harrison R.J."/>
        </authorList>
    </citation>
    <scope>NUCLEOTIDE SEQUENCE [LARGE SCALE GENOMIC DNA]</scope>
    <source>
        <strain evidence="5 6">SCRP324</strain>
    </source>
</reference>
<evidence type="ECO:0000256" key="2">
    <source>
        <dbReference type="ARBA" id="ARBA00022801"/>
    </source>
</evidence>
<feature type="domain" description="Alpha/beta hydrolase fold-3" evidence="4">
    <location>
        <begin position="195"/>
        <end position="335"/>
    </location>
</feature>
<dbReference type="InterPro" id="IPR033140">
    <property type="entry name" value="Lipase_GDXG_put_SER_AS"/>
</dbReference>
<dbReference type="GO" id="GO:0016787">
    <property type="term" value="F:hydrolase activity"/>
    <property type="evidence" value="ECO:0007669"/>
    <property type="project" value="UniProtKB-KW"/>
</dbReference>
<proteinExistence type="inferred from homology"/>
<dbReference type="InterPro" id="IPR029058">
    <property type="entry name" value="AB_hydrolase_fold"/>
</dbReference>
<evidence type="ECO:0000256" key="1">
    <source>
        <dbReference type="ARBA" id="ARBA00010515"/>
    </source>
</evidence>
<dbReference type="PANTHER" id="PTHR48081">
    <property type="entry name" value="AB HYDROLASE SUPERFAMILY PROTEIN C4A8.06C"/>
    <property type="match status" value="1"/>
</dbReference>
<comment type="caution">
    <text evidence="5">The sequence shown here is derived from an EMBL/GenBank/DDBJ whole genome shotgun (WGS) entry which is preliminary data.</text>
</comment>
<organism evidence="5 6">
    <name type="scientific">Phytophthora rubi</name>
    <dbReference type="NCBI Taxonomy" id="129364"/>
    <lineage>
        <taxon>Eukaryota</taxon>
        <taxon>Sar</taxon>
        <taxon>Stramenopiles</taxon>
        <taxon>Oomycota</taxon>
        <taxon>Peronosporomycetes</taxon>
        <taxon>Peronosporales</taxon>
        <taxon>Peronosporaceae</taxon>
        <taxon>Phytophthora</taxon>
    </lineage>
</organism>
<keyword evidence="2" id="KW-0378">Hydrolase</keyword>
<dbReference type="PANTHER" id="PTHR48081:SF8">
    <property type="entry name" value="ALPHA_BETA HYDROLASE FOLD-3 DOMAIN-CONTAINING PROTEIN-RELATED"/>
    <property type="match status" value="1"/>
</dbReference>
<dbReference type="AlphaFoldDB" id="A0A6A3N5E4"/>
<dbReference type="Pfam" id="PF07859">
    <property type="entry name" value="Abhydrolase_3"/>
    <property type="match status" value="1"/>
</dbReference>
<comment type="similarity">
    <text evidence="1">Belongs to the 'GDXG' lipolytic enzyme family.</text>
</comment>
<protein>
    <recommendedName>
        <fullName evidence="4">Alpha/beta hydrolase fold-3 domain-containing protein</fullName>
    </recommendedName>
</protein>
<accession>A0A6A3N5E4</accession>
<dbReference type="PROSITE" id="PS01174">
    <property type="entry name" value="LIPASE_GDXG_SER"/>
    <property type="match status" value="1"/>
</dbReference>
<dbReference type="InterPro" id="IPR013094">
    <property type="entry name" value="AB_hydrolase_3"/>
</dbReference>
<dbReference type="InterPro" id="IPR050300">
    <property type="entry name" value="GDXG_lipolytic_enzyme"/>
</dbReference>
<feature type="active site" evidence="3">
    <location>
        <position position="210"/>
    </location>
</feature>